<dbReference type="InterPro" id="IPR033749">
    <property type="entry name" value="Polyprenyl_synt_CS"/>
</dbReference>
<organism evidence="7 8">
    <name type="scientific">Loigolactobacillus coryniformis subsp. coryniformis KCTC 3167 = DSM 20001</name>
    <dbReference type="NCBI Taxonomy" id="913848"/>
    <lineage>
        <taxon>Bacteria</taxon>
        <taxon>Bacillati</taxon>
        <taxon>Bacillota</taxon>
        <taxon>Bacilli</taxon>
        <taxon>Lactobacillales</taxon>
        <taxon>Lactobacillaceae</taxon>
        <taxon>Loigolactobacillus</taxon>
    </lineage>
</organism>
<evidence type="ECO:0000256" key="1">
    <source>
        <dbReference type="ARBA" id="ARBA00001946"/>
    </source>
</evidence>
<dbReference type="PROSITE" id="PS00444">
    <property type="entry name" value="POLYPRENYL_SYNTHASE_2"/>
    <property type="match status" value="1"/>
</dbReference>
<evidence type="ECO:0000313" key="8">
    <source>
        <dbReference type="Proteomes" id="UP000051181"/>
    </source>
</evidence>
<sequence>MTLQIWDDFPYIQEKLTPLTPYLLEAARIKQPAVNERVQALIHNGGKLVRAGLFYLFSEFGTTPDQARLKAGAAAIELLHLATLIHDDVIDQAAERRHTATVQTSVGNRNAVYAGDLLFTLYFDQVLRSAETFADIDTNVKAMHGILTGELDQYNLNYQLNETVDQYLREIEGKTAKLFALACAQGAKLAHADEIIVETGEQIGRSLGLAYQILDDILDYTGTQDSIRKPILQDIQNGIYTLPLLFTLEAQPTATRAFLSKKARLTTAELQELQQLVINSGGVTQAQTMANELTDQALIDIQTLPDSRARNDLEKLTRRLLKRQK</sequence>
<dbReference type="GO" id="GO:0008299">
    <property type="term" value="P:isoprenoid biosynthetic process"/>
    <property type="evidence" value="ECO:0007669"/>
    <property type="project" value="InterPro"/>
</dbReference>
<dbReference type="Proteomes" id="UP000051181">
    <property type="component" value="Unassembled WGS sequence"/>
</dbReference>
<protein>
    <submittedName>
        <fullName evidence="7">Trans-hexaprenyltranstransferase, component II</fullName>
    </submittedName>
</protein>
<dbReference type="CDD" id="cd00685">
    <property type="entry name" value="Trans_IPPS_HT"/>
    <property type="match status" value="1"/>
</dbReference>
<dbReference type="PANTHER" id="PTHR12001">
    <property type="entry name" value="GERANYLGERANYL PYROPHOSPHATE SYNTHASE"/>
    <property type="match status" value="1"/>
</dbReference>
<keyword evidence="4" id="KW-0479">Metal-binding</keyword>
<gene>
    <name evidence="7" type="ORF">FD22_GL001761</name>
</gene>
<dbReference type="Pfam" id="PF00348">
    <property type="entry name" value="polyprenyl_synt"/>
    <property type="match status" value="1"/>
</dbReference>
<evidence type="ECO:0000256" key="2">
    <source>
        <dbReference type="ARBA" id="ARBA00006706"/>
    </source>
</evidence>
<evidence type="ECO:0000256" key="6">
    <source>
        <dbReference type="RuleBase" id="RU004466"/>
    </source>
</evidence>
<evidence type="ECO:0000256" key="3">
    <source>
        <dbReference type="ARBA" id="ARBA00022679"/>
    </source>
</evidence>
<dbReference type="EMBL" id="AZCN01000005">
    <property type="protein sequence ID" value="KRK18974.1"/>
    <property type="molecule type" value="Genomic_DNA"/>
</dbReference>
<evidence type="ECO:0000256" key="5">
    <source>
        <dbReference type="ARBA" id="ARBA00022842"/>
    </source>
</evidence>
<reference evidence="7 8" key="1">
    <citation type="journal article" date="2015" name="Genome Announc.">
        <title>Expanding the biotechnology potential of lactobacilli through comparative genomics of 213 strains and associated genera.</title>
        <authorList>
            <person name="Sun Z."/>
            <person name="Harris H.M."/>
            <person name="McCann A."/>
            <person name="Guo C."/>
            <person name="Argimon S."/>
            <person name="Zhang W."/>
            <person name="Yang X."/>
            <person name="Jeffery I.B."/>
            <person name="Cooney J.C."/>
            <person name="Kagawa T.F."/>
            <person name="Liu W."/>
            <person name="Song Y."/>
            <person name="Salvetti E."/>
            <person name="Wrobel A."/>
            <person name="Rasinkangas P."/>
            <person name="Parkhill J."/>
            <person name="Rea M.C."/>
            <person name="O'Sullivan O."/>
            <person name="Ritari J."/>
            <person name="Douillard F.P."/>
            <person name="Paul Ross R."/>
            <person name="Yang R."/>
            <person name="Briner A.E."/>
            <person name="Felis G.E."/>
            <person name="de Vos W.M."/>
            <person name="Barrangou R."/>
            <person name="Klaenhammer T.R."/>
            <person name="Caufield P.W."/>
            <person name="Cui Y."/>
            <person name="Zhang H."/>
            <person name="O'Toole P.W."/>
        </authorList>
    </citation>
    <scope>NUCLEOTIDE SEQUENCE [LARGE SCALE GENOMIC DNA]</scope>
    <source>
        <strain evidence="7 8">DSM 20001</strain>
    </source>
</reference>
<dbReference type="InterPro" id="IPR008949">
    <property type="entry name" value="Isoprenoid_synthase_dom_sf"/>
</dbReference>
<comment type="similarity">
    <text evidence="2 6">Belongs to the FPP/GGPP synthase family.</text>
</comment>
<accession>A0A0R1FBV2</accession>
<dbReference type="Gene3D" id="1.10.600.10">
    <property type="entry name" value="Farnesyl Diphosphate Synthase"/>
    <property type="match status" value="1"/>
</dbReference>
<comment type="cofactor">
    <cofactor evidence="1">
        <name>Mg(2+)</name>
        <dbReference type="ChEBI" id="CHEBI:18420"/>
    </cofactor>
</comment>
<evidence type="ECO:0000313" key="7">
    <source>
        <dbReference type="EMBL" id="KRK18974.1"/>
    </source>
</evidence>
<proteinExistence type="inferred from homology"/>
<comment type="caution">
    <text evidence="7">The sequence shown here is derived from an EMBL/GenBank/DDBJ whole genome shotgun (WGS) entry which is preliminary data.</text>
</comment>
<dbReference type="GeneID" id="65915807"/>
<keyword evidence="5" id="KW-0460">Magnesium</keyword>
<dbReference type="eggNOG" id="COG0142">
    <property type="taxonomic scope" value="Bacteria"/>
</dbReference>
<keyword evidence="3 6" id="KW-0808">Transferase</keyword>
<dbReference type="SUPFAM" id="SSF48576">
    <property type="entry name" value="Terpenoid synthases"/>
    <property type="match status" value="1"/>
</dbReference>
<name>A0A0R1FBV2_9LACO</name>
<evidence type="ECO:0000256" key="4">
    <source>
        <dbReference type="ARBA" id="ARBA00022723"/>
    </source>
</evidence>
<dbReference type="InterPro" id="IPR000092">
    <property type="entry name" value="Polyprenyl_synt"/>
</dbReference>
<dbReference type="RefSeq" id="WP_003679269.1">
    <property type="nucleotide sequence ID" value="NZ_AZCN01000005.1"/>
</dbReference>
<dbReference type="PROSITE" id="PS00723">
    <property type="entry name" value="POLYPRENYL_SYNTHASE_1"/>
    <property type="match status" value="1"/>
</dbReference>
<dbReference type="SFLD" id="SFLDS00005">
    <property type="entry name" value="Isoprenoid_Synthase_Type_I"/>
    <property type="match status" value="1"/>
</dbReference>
<dbReference type="GO" id="GO:0004659">
    <property type="term" value="F:prenyltransferase activity"/>
    <property type="evidence" value="ECO:0007669"/>
    <property type="project" value="InterPro"/>
</dbReference>
<dbReference type="PATRIC" id="fig|913848.6.peg.1804"/>
<dbReference type="GO" id="GO:0046872">
    <property type="term" value="F:metal ion binding"/>
    <property type="evidence" value="ECO:0007669"/>
    <property type="project" value="UniProtKB-KW"/>
</dbReference>
<dbReference type="AlphaFoldDB" id="A0A0R1FBV2"/>
<dbReference type="PANTHER" id="PTHR12001:SF69">
    <property type="entry name" value="ALL TRANS-POLYPRENYL-DIPHOSPHATE SYNTHASE PDSS1"/>
    <property type="match status" value="1"/>
</dbReference>